<feature type="binding site" evidence="7">
    <location>
        <position position="84"/>
    </location>
    <ligand>
        <name>Zn(2+)</name>
        <dbReference type="ChEBI" id="CHEBI:29105"/>
    </ligand>
</feature>
<dbReference type="InterPro" id="IPR036388">
    <property type="entry name" value="WH-like_DNA-bd_sf"/>
</dbReference>
<dbReference type="PANTHER" id="PTHR33202:SF7">
    <property type="entry name" value="FERRIC UPTAKE REGULATION PROTEIN"/>
    <property type="match status" value="1"/>
</dbReference>
<feature type="binding site" evidence="8">
    <location>
        <position position="106"/>
    </location>
    <ligand>
        <name>Fe cation</name>
        <dbReference type="ChEBI" id="CHEBI:24875"/>
    </ligand>
</feature>
<feature type="binding site" evidence="7">
    <location>
        <position position="131"/>
    </location>
    <ligand>
        <name>Zn(2+)</name>
        <dbReference type="ChEBI" id="CHEBI:29105"/>
    </ligand>
</feature>
<organism evidence="9">
    <name type="scientific">Mesoaciditoga lauensis</name>
    <dbReference type="NCBI Taxonomy" id="1495039"/>
    <lineage>
        <taxon>Bacteria</taxon>
        <taxon>Thermotogati</taxon>
        <taxon>Thermotogota</taxon>
        <taxon>Thermotogae</taxon>
        <taxon>Mesoaciditogales</taxon>
        <taxon>Mesoaciditogaceae</taxon>
        <taxon>Mesoaciditoga</taxon>
    </lineage>
</organism>
<dbReference type="AlphaFoldDB" id="A0A7V3RDG0"/>
<name>A0A7V3RDG0_9BACT</name>
<dbReference type="Gene3D" id="1.10.10.10">
    <property type="entry name" value="Winged helix-like DNA-binding domain superfamily/Winged helix DNA-binding domain"/>
    <property type="match status" value="1"/>
</dbReference>
<keyword evidence="8" id="KW-0408">Iron</keyword>
<keyword evidence="3 7" id="KW-0862">Zinc</keyword>
<evidence type="ECO:0000256" key="3">
    <source>
        <dbReference type="ARBA" id="ARBA00022833"/>
    </source>
</evidence>
<dbReference type="GO" id="GO:0045892">
    <property type="term" value="P:negative regulation of DNA-templated transcription"/>
    <property type="evidence" value="ECO:0007669"/>
    <property type="project" value="TreeGrafter"/>
</dbReference>
<comment type="caution">
    <text evidence="9">The sequence shown here is derived from an EMBL/GenBank/DDBJ whole genome shotgun (WGS) entry which is preliminary data.</text>
</comment>
<evidence type="ECO:0000256" key="6">
    <source>
        <dbReference type="ARBA" id="ARBA00023163"/>
    </source>
</evidence>
<keyword evidence="7" id="KW-0479">Metal-binding</keyword>
<dbReference type="PANTHER" id="PTHR33202">
    <property type="entry name" value="ZINC UPTAKE REGULATION PROTEIN"/>
    <property type="match status" value="1"/>
</dbReference>
<evidence type="ECO:0000256" key="8">
    <source>
        <dbReference type="PIRSR" id="PIRSR602481-2"/>
    </source>
</evidence>
<evidence type="ECO:0000313" key="9">
    <source>
        <dbReference type="EMBL" id="HGE74542.1"/>
    </source>
</evidence>
<dbReference type="GO" id="GO:0000976">
    <property type="term" value="F:transcription cis-regulatory region binding"/>
    <property type="evidence" value="ECO:0007669"/>
    <property type="project" value="TreeGrafter"/>
</dbReference>
<evidence type="ECO:0000256" key="7">
    <source>
        <dbReference type="PIRSR" id="PIRSR602481-1"/>
    </source>
</evidence>
<comment type="cofactor">
    <cofactor evidence="7">
        <name>Zn(2+)</name>
        <dbReference type="ChEBI" id="CHEBI:29105"/>
    </cofactor>
    <text evidence="7">Binds 1 zinc ion per subunit.</text>
</comment>
<dbReference type="GO" id="GO:0008270">
    <property type="term" value="F:zinc ion binding"/>
    <property type="evidence" value="ECO:0007669"/>
    <property type="project" value="TreeGrafter"/>
</dbReference>
<keyword evidence="6" id="KW-0804">Transcription</keyword>
<dbReference type="SUPFAM" id="SSF46785">
    <property type="entry name" value="Winged helix' DNA-binding domain"/>
    <property type="match status" value="1"/>
</dbReference>
<sequence length="138" mass="16142">MDKSPFRLTYQRKVILEELKNLGNHPTVDELYLSVKKRLPRISMSTVYRGLEVLSKNGFIKKLEPIDTQKRFDSNVNDHFHFYCTNSGKVEDVLMMDESELLKKIEAVEREIERSGAYEVKGYNLEFFGVCKKSKSKK</sequence>
<gene>
    <name evidence="9" type="ORF">ENX73_00245</name>
</gene>
<dbReference type="CDD" id="cd07153">
    <property type="entry name" value="Fur_like"/>
    <property type="match status" value="1"/>
</dbReference>
<evidence type="ECO:0000256" key="2">
    <source>
        <dbReference type="ARBA" id="ARBA00022491"/>
    </source>
</evidence>
<proteinExistence type="inferred from homology"/>
<keyword evidence="4" id="KW-0805">Transcription regulation</keyword>
<dbReference type="InterPro" id="IPR002481">
    <property type="entry name" value="FUR"/>
</dbReference>
<reference evidence="9" key="1">
    <citation type="journal article" date="2020" name="mSystems">
        <title>Genome- and Community-Level Interaction Insights into Carbon Utilization and Element Cycling Functions of Hydrothermarchaeota in Hydrothermal Sediment.</title>
        <authorList>
            <person name="Zhou Z."/>
            <person name="Liu Y."/>
            <person name="Xu W."/>
            <person name="Pan J."/>
            <person name="Luo Z.H."/>
            <person name="Li M."/>
        </authorList>
    </citation>
    <scope>NUCLEOTIDE SEQUENCE [LARGE SCALE GENOMIC DNA]</scope>
    <source>
        <strain evidence="9">SpSt-966</strain>
    </source>
</reference>
<evidence type="ECO:0000256" key="4">
    <source>
        <dbReference type="ARBA" id="ARBA00023015"/>
    </source>
</evidence>
<comment type="cofactor">
    <cofactor evidence="8">
        <name>Mn(2+)</name>
        <dbReference type="ChEBI" id="CHEBI:29035"/>
    </cofactor>
    <cofactor evidence="8">
        <name>Fe(2+)</name>
        <dbReference type="ChEBI" id="CHEBI:29033"/>
    </cofactor>
    <text evidence="8">Binds 1 Mn(2+) or Fe(2+) ion per subunit.</text>
</comment>
<keyword evidence="5" id="KW-0238">DNA-binding</keyword>
<dbReference type="Gene3D" id="3.30.1490.190">
    <property type="match status" value="1"/>
</dbReference>
<protein>
    <submittedName>
        <fullName evidence="9">Transcriptional repressor</fullName>
    </submittedName>
</protein>
<evidence type="ECO:0000256" key="5">
    <source>
        <dbReference type="ARBA" id="ARBA00023125"/>
    </source>
</evidence>
<comment type="similarity">
    <text evidence="1">Belongs to the Fur family.</text>
</comment>
<accession>A0A7V3RDG0</accession>
<dbReference type="GO" id="GO:1900376">
    <property type="term" value="P:regulation of secondary metabolite biosynthetic process"/>
    <property type="evidence" value="ECO:0007669"/>
    <property type="project" value="TreeGrafter"/>
</dbReference>
<dbReference type="EMBL" id="DTPE01000009">
    <property type="protein sequence ID" value="HGE74542.1"/>
    <property type="molecule type" value="Genomic_DNA"/>
</dbReference>
<evidence type="ECO:0000256" key="1">
    <source>
        <dbReference type="ARBA" id="ARBA00007957"/>
    </source>
</evidence>
<keyword evidence="2" id="KW-0678">Repressor</keyword>
<dbReference type="InterPro" id="IPR043135">
    <property type="entry name" value="Fur_C"/>
</dbReference>
<dbReference type="GO" id="GO:0003700">
    <property type="term" value="F:DNA-binding transcription factor activity"/>
    <property type="evidence" value="ECO:0007669"/>
    <property type="project" value="InterPro"/>
</dbReference>
<dbReference type="Pfam" id="PF01475">
    <property type="entry name" value="FUR"/>
    <property type="match status" value="1"/>
</dbReference>
<dbReference type="InterPro" id="IPR036390">
    <property type="entry name" value="WH_DNA-bd_sf"/>
</dbReference>